<feature type="domain" description="DUF1232" evidence="6">
    <location>
        <begin position="41"/>
        <end position="77"/>
    </location>
</feature>
<reference evidence="7 8" key="1">
    <citation type="journal article" date="2019" name="Nat. Microbiol.">
        <title>Mediterranean grassland soil C-N compound turnover is dependent on rainfall and depth, and is mediated by genomically divergent microorganisms.</title>
        <authorList>
            <person name="Diamond S."/>
            <person name="Andeer P.F."/>
            <person name="Li Z."/>
            <person name="Crits-Christoph A."/>
            <person name="Burstein D."/>
            <person name="Anantharaman K."/>
            <person name="Lane K.R."/>
            <person name="Thomas B.C."/>
            <person name="Pan C."/>
            <person name="Northen T.R."/>
            <person name="Banfield J.F."/>
        </authorList>
    </citation>
    <scope>NUCLEOTIDE SEQUENCE [LARGE SCALE GENOMIC DNA]</scope>
    <source>
        <strain evidence="7">WS_2</strain>
    </source>
</reference>
<proteinExistence type="predicted"/>
<evidence type="ECO:0000256" key="4">
    <source>
        <dbReference type="ARBA" id="ARBA00023136"/>
    </source>
</evidence>
<dbReference type="InterPro" id="IPR010652">
    <property type="entry name" value="DUF1232"/>
</dbReference>
<comment type="caution">
    <text evidence="7">The sequence shown here is derived from an EMBL/GenBank/DDBJ whole genome shotgun (WGS) entry which is preliminary data.</text>
</comment>
<evidence type="ECO:0000259" key="6">
    <source>
        <dbReference type="Pfam" id="PF06803"/>
    </source>
</evidence>
<evidence type="ECO:0000313" key="8">
    <source>
        <dbReference type="Proteomes" id="UP000317716"/>
    </source>
</evidence>
<sequence length="138" mass="15322">MPEPHRKPDPLTRLRARVRALEADTYALYLAARDPRVPWPAKAVAAITVAYALSPIDLIPDFIPVIGHLDDLVLVPLGLALAIRLIPPPILAEHRAEAARRFAHGGPRSRVGIVLVAVVWLLGLVWLARVFWSRAHHR</sequence>
<evidence type="ECO:0000313" key="7">
    <source>
        <dbReference type="EMBL" id="TMQ53532.1"/>
    </source>
</evidence>
<name>A0A538SQ76_UNCEI</name>
<accession>A0A538SQ76</accession>
<organism evidence="7 8">
    <name type="scientific">Eiseniibacteriota bacterium</name>
    <dbReference type="NCBI Taxonomy" id="2212470"/>
    <lineage>
        <taxon>Bacteria</taxon>
        <taxon>Candidatus Eiseniibacteriota</taxon>
    </lineage>
</organism>
<keyword evidence="3 5" id="KW-1133">Transmembrane helix</keyword>
<dbReference type="Pfam" id="PF06803">
    <property type="entry name" value="DUF1232"/>
    <property type="match status" value="1"/>
</dbReference>
<comment type="subcellular location">
    <subcellularLocation>
        <location evidence="1">Endomembrane system</location>
        <topology evidence="1">Multi-pass membrane protein</topology>
    </subcellularLocation>
</comment>
<evidence type="ECO:0000256" key="2">
    <source>
        <dbReference type="ARBA" id="ARBA00022692"/>
    </source>
</evidence>
<gene>
    <name evidence="7" type="ORF">E6K72_08335</name>
</gene>
<keyword evidence="4 5" id="KW-0472">Membrane</keyword>
<evidence type="ECO:0000256" key="3">
    <source>
        <dbReference type="ARBA" id="ARBA00022989"/>
    </source>
</evidence>
<protein>
    <submittedName>
        <fullName evidence="7">DUF1232 domain-containing protein</fullName>
    </submittedName>
</protein>
<feature type="transmembrane region" description="Helical" evidence="5">
    <location>
        <begin position="111"/>
        <end position="132"/>
    </location>
</feature>
<dbReference type="EMBL" id="VBOS01000297">
    <property type="protein sequence ID" value="TMQ53532.1"/>
    <property type="molecule type" value="Genomic_DNA"/>
</dbReference>
<keyword evidence="2 5" id="KW-0812">Transmembrane</keyword>
<evidence type="ECO:0000256" key="1">
    <source>
        <dbReference type="ARBA" id="ARBA00004127"/>
    </source>
</evidence>
<evidence type="ECO:0000256" key="5">
    <source>
        <dbReference type="SAM" id="Phobius"/>
    </source>
</evidence>
<dbReference type="AlphaFoldDB" id="A0A538SQ76"/>
<dbReference type="Proteomes" id="UP000317716">
    <property type="component" value="Unassembled WGS sequence"/>
</dbReference>
<dbReference type="GO" id="GO:0012505">
    <property type="term" value="C:endomembrane system"/>
    <property type="evidence" value="ECO:0007669"/>
    <property type="project" value="UniProtKB-SubCell"/>
</dbReference>